<sequence length="470" mass="52316">MTAHPELQRHFIMVQAHGNVVALGGVLDRTPDFLMCGREDDTEHGKLDFKVHYRIVYEEIGTPLVWAEPLRNIFGALKQAIDGVAAMHRAGWLHRDLNPWSILVVNKVAKVTDLGYAVAASEQTRYEDVGTALFRSTEVDHGCYRCQLEPSASRARIRRRLKPTKAGSDPKATHPDSKTGTGTITPSDLDLQNGSDAPSDSEVHISSDEWRFVNDPRDEWAFELVHEPGTLPPPENLITEGSNETRSGFCYNSLHDLESLWWIAVYFAVWAGANDCGPPHLPHEFRERKQQRRTDVVQVRQDESKNAVASEVDKSSTTAISANPTEAAPPASVQNTASHPPATTSTARGSSNAPLTLSRPRHPALAYFHSERGSARSDVWTKSNAFMRQMHGLLPRLALEPVVALLEGARVSLCAAHERASRERLGYVLRSREPESEIEEHRRIRIFFSAAQAALLDRKLMLPKLGLGWM</sequence>
<evidence type="ECO:0000313" key="1">
    <source>
        <dbReference type="EMBL" id="KAJ3551546.1"/>
    </source>
</evidence>
<dbReference type="Proteomes" id="UP001148662">
    <property type="component" value="Unassembled WGS sequence"/>
</dbReference>
<organism evidence="1 2">
    <name type="scientific">Phlebia brevispora</name>
    <dbReference type="NCBI Taxonomy" id="194682"/>
    <lineage>
        <taxon>Eukaryota</taxon>
        <taxon>Fungi</taxon>
        <taxon>Dikarya</taxon>
        <taxon>Basidiomycota</taxon>
        <taxon>Agaricomycotina</taxon>
        <taxon>Agaricomycetes</taxon>
        <taxon>Polyporales</taxon>
        <taxon>Meruliaceae</taxon>
        <taxon>Phlebia</taxon>
    </lineage>
</organism>
<reference evidence="1" key="1">
    <citation type="submission" date="2022-07" db="EMBL/GenBank/DDBJ databases">
        <title>Genome Sequence of Phlebia brevispora.</title>
        <authorList>
            <person name="Buettner E."/>
        </authorList>
    </citation>
    <scope>NUCLEOTIDE SEQUENCE</scope>
    <source>
        <strain evidence="1">MPL23</strain>
    </source>
</reference>
<proteinExistence type="predicted"/>
<accession>A0ACC1T2I8</accession>
<dbReference type="EMBL" id="JANHOG010000786">
    <property type="protein sequence ID" value="KAJ3551546.1"/>
    <property type="molecule type" value="Genomic_DNA"/>
</dbReference>
<keyword evidence="2" id="KW-1185">Reference proteome</keyword>
<gene>
    <name evidence="1" type="ORF">NM688_g4639</name>
</gene>
<evidence type="ECO:0000313" key="2">
    <source>
        <dbReference type="Proteomes" id="UP001148662"/>
    </source>
</evidence>
<protein>
    <submittedName>
        <fullName evidence="1">Uncharacterized protein</fullName>
    </submittedName>
</protein>
<comment type="caution">
    <text evidence="1">The sequence shown here is derived from an EMBL/GenBank/DDBJ whole genome shotgun (WGS) entry which is preliminary data.</text>
</comment>
<name>A0ACC1T2I8_9APHY</name>